<accession>A0A6B0VI38</accession>
<dbReference type="Pfam" id="PF04577">
    <property type="entry name" value="Glyco_transf_61"/>
    <property type="match status" value="1"/>
</dbReference>
<feature type="domain" description="Glycosyltransferase 61 catalytic" evidence="4">
    <location>
        <begin position="101"/>
        <end position="272"/>
    </location>
</feature>
<dbReference type="AlphaFoldDB" id="A0A6B0VI38"/>
<keyword evidence="3" id="KW-0325">Glycoprotein</keyword>
<reference evidence="5 6" key="1">
    <citation type="submission" date="2020-01" db="EMBL/GenBank/DDBJ databases">
        <title>Natronorubrum sp. JWXQ-INN 674 isolated from Inner Mongolia Autonomous Region of China.</title>
        <authorList>
            <person name="Xue Q."/>
        </authorList>
    </citation>
    <scope>NUCLEOTIDE SEQUENCE [LARGE SCALE GENOMIC DNA]</scope>
    <source>
        <strain evidence="5 6">JWXQ-INN-674</strain>
    </source>
</reference>
<keyword evidence="1" id="KW-0328">Glycosyltransferase</keyword>
<dbReference type="InterPro" id="IPR049625">
    <property type="entry name" value="Glyco_transf_61_cat"/>
</dbReference>
<evidence type="ECO:0000259" key="4">
    <source>
        <dbReference type="Pfam" id="PF04577"/>
    </source>
</evidence>
<dbReference type="InterPro" id="IPR007657">
    <property type="entry name" value="Glycosyltransferase_61"/>
</dbReference>
<organism evidence="5 6">
    <name type="scientific">Natronorubrum halalkaliphilum</name>
    <dbReference type="NCBI Taxonomy" id="2691917"/>
    <lineage>
        <taxon>Archaea</taxon>
        <taxon>Methanobacteriati</taxon>
        <taxon>Methanobacteriota</taxon>
        <taxon>Stenosarchaea group</taxon>
        <taxon>Halobacteria</taxon>
        <taxon>Halobacteriales</taxon>
        <taxon>Natrialbaceae</taxon>
        <taxon>Natronorubrum</taxon>
    </lineage>
</organism>
<evidence type="ECO:0000313" key="6">
    <source>
        <dbReference type="Proteomes" id="UP000434101"/>
    </source>
</evidence>
<gene>
    <name evidence="5" type="ORF">GS429_03915</name>
</gene>
<proteinExistence type="predicted"/>
<evidence type="ECO:0000256" key="3">
    <source>
        <dbReference type="ARBA" id="ARBA00023180"/>
    </source>
</evidence>
<sequence length="323" mass="36695">MTDDTEPYGPFAAPFVADIGSGYVFSETGLVATDNGKIVNESLFPPDRGRRFVVAKLIWQLFFESTHLTTALARKNISNLDTQSTSIEVAAPLIPRYSDNYYHWMIETVPQIRYLRAFEAETGTDVTYLVPGDAPSWLDETLELLNIPDEKVERTSNSVYRINRLVLPSFPLQTRQDYEWIVERVLENANLDRTRIDSGSNVYISRSEAIERRVVNEAEVMETLSKYGFERYHLEDLSVTENVTLFHEADIVVGAHGAGLTDLIYCTDATVIELFGSMVKDPYEQLAETVGVGYERLECQPKSTDLYVDTENLERTVQRHLNV</sequence>
<dbReference type="GO" id="GO:0016757">
    <property type="term" value="F:glycosyltransferase activity"/>
    <property type="evidence" value="ECO:0007669"/>
    <property type="project" value="UniProtKB-KW"/>
</dbReference>
<evidence type="ECO:0000313" key="5">
    <source>
        <dbReference type="EMBL" id="MXV61220.1"/>
    </source>
</evidence>
<dbReference type="OrthoDB" id="140964at2157"/>
<comment type="caution">
    <text evidence="5">The sequence shown here is derived from an EMBL/GenBank/DDBJ whole genome shotgun (WGS) entry which is preliminary data.</text>
</comment>
<evidence type="ECO:0000256" key="1">
    <source>
        <dbReference type="ARBA" id="ARBA00022676"/>
    </source>
</evidence>
<dbReference type="EMBL" id="WUYX01000015">
    <property type="protein sequence ID" value="MXV61220.1"/>
    <property type="molecule type" value="Genomic_DNA"/>
</dbReference>
<name>A0A6B0VI38_9EURY</name>
<evidence type="ECO:0000256" key="2">
    <source>
        <dbReference type="ARBA" id="ARBA00022679"/>
    </source>
</evidence>
<dbReference type="PANTHER" id="PTHR20961">
    <property type="entry name" value="GLYCOSYLTRANSFERASE"/>
    <property type="match status" value="1"/>
</dbReference>
<keyword evidence="2" id="KW-0808">Transferase</keyword>
<dbReference type="Proteomes" id="UP000434101">
    <property type="component" value="Unassembled WGS sequence"/>
</dbReference>
<dbReference type="RefSeq" id="WP_160062908.1">
    <property type="nucleotide sequence ID" value="NZ_WUYX01000015.1"/>
</dbReference>
<protein>
    <submittedName>
        <fullName evidence="5">DUF563 domain-containing protein</fullName>
    </submittedName>
</protein>
<keyword evidence="6" id="KW-1185">Reference proteome</keyword>